<evidence type="ECO:0000256" key="2">
    <source>
        <dbReference type="ARBA" id="ARBA00023015"/>
    </source>
</evidence>
<dbReference type="Gene3D" id="1.10.10.10">
    <property type="entry name" value="Winged helix-like DNA-binding domain superfamily/Winged helix DNA-binding domain"/>
    <property type="match status" value="1"/>
</dbReference>
<dbReference type="PANTHER" id="PTHR35807">
    <property type="entry name" value="TRANSCRIPTIONAL REGULATOR REDD-RELATED"/>
    <property type="match status" value="1"/>
</dbReference>
<feature type="DNA-binding region" description="OmpR/PhoB-type" evidence="5">
    <location>
        <begin position="1"/>
        <end position="103"/>
    </location>
</feature>
<evidence type="ECO:0000256" key="1">
    <source>
        <dbReference type="ARBA" id="ARBA00005820"/>
    </source>
</evidence>
<protein>
    <submittedName>
        <fullName evidence="8">DNA-binding SARP family transcriptional activator</fullName>
    </submittedName>
</protein>
<dbReference type="OrthoDB" id="3691954at2"/>
<dbReference type="PRINTS" id="PR00364">
    <property type="entry name" value="DISEASERSIST"/>
</dbReference>
<keyword evidence="2" id="KW-0805">Transcription regulation</keyword>
<evidence type="ECO:0000313" key="9">
    <source>
        <dbReference type="Proteomes" id="UP000295764"/>
    </source>
</evidence>
<gene>
    <name evidence="8" type="ORF">EDF64_11245</name>
</gene>
<dbReference type="RefSeq" id="WP_133520789.1">
    <property type="nucleotide sequence ID" value="NZ_SNVW01000012.1"/>
</dbReference>
<dbReference type="SUPFAM" id="SSF48452">
    <property type="entry name" value="TPR-like"/>
    <property type="match status" value="1"/>
</dbReference>
<dbReference type="InterPro" id="IPR001867">
    <property type="entry name" value="OmpR/PhoB-type_DNA-bd"/>
</dbReference>
<dbReference type="Pfam" id="PF03704">
    <property type="entry name" value="BTAD"/>
    <property type="match status" value="1"/>
</dbReference>
<reference evidence="8 9" key="1">
    <citation type="submission" date="2019-03" db="EMBL/GenBank/DDBJ databases">
        <title>Genomic analyses of the natural microbiome of Caenorhabditis elegans.</title>
        <authorList>
            <person name="Samuel B."/>
        </authorList>
    </citation>
    <scope>NUCLEOTIDE SEQUENCE [LARGE SCALE GENOMIC DNA]</scope>
    <source>
        <strain evidence="8 9">JUb65</strain>
    </source>
</reference>
<dbReference type="SMART" id="SM00862">
    <property type="entry name" value="Trans_reg_C"/>
    <property type="match status" value="1"/>
</dbReference>
<accession>A0A4V3BKD6</accession>
<comment type="caution">
    <text evidence="8">The sequence shown here is derived from an EMBL/GenBank/DDBJ whole genome shotgun (WGS) entry which is preliminary data.</text>
</comment>
<dbReference type="InterPro" id="IPR011990">
    <property type="entry name" value="TPR-like_helical_dom_sf"/>
</dbReference>
<dbReference type="GO" id="GO:0000160">
    <property type="term" value="P:phosphorelay signal transduction system"/>
    <property type="evidence" value="ECO:0007669"/>
    <property type="project" value="InterPro"/>
</dbReference>
<dbReference type="Gene3D" id="1.25.40.10">
    <property type="entry name" value="Tetratricopeptide repeat domain"/>
    <property type="match status" value="1"/>
</dbReference>
<dbReference type="InterPro" id="IPR027417">
    <property type="entry name" value="P-loop_NTPase"/>
</dbReference>
<evidence type="ECO:0000256" key="5">
    <source>
        <dbReference type="PROSITE-ProRule" id="PRU01091"/>
    </source>
</evidence>
<evidence type="ECO:0000313" key="8">
    <source>
        <dbReference type="EMBL" id="TDN42402.1"/>
    </source>
</evidence>
<evidence type="ECO:0000256" key="6">
    <source>
        <dbReference type="SAM" id="MobiDB-lite"/>
    </source>
</evidence>
<keyword evidence="3 5" id="KW-0238">DNA-binding</keyword>
<evidence type="ECO:0000256" key="3">
    <source>
        <dbReference type="ARBA" id="ARBA00023125"/>
    </source>
</evidence>
<feature type="region of interest" description="Disordered" evidence="6">
    <location>
        <begin position="264"/>
        <end position="289"/>
    </location>
</feature>
<dbReference type="GO" id="GO:0006355">
    <property type="term" value="P:regulation of DNA-templated transcription"/>
    <property type="evidence" value="ECO:0007669"/>
    <property type="project" value="InterPro"/>
</dbReference>
<dbReference type="SMART" id="SM01043">
    <property type="entry name" value="BTAD"/>
    <property type="match status" value="1"/>
</dbReference>
<dbReference type="GO" id="GO:0003677">
    <property type="term" value="F:DNA binding"/>
    <property type="evidence" value="ECO:0007669"/>
    <property type="project" value="UniProtKB-UniRule"/>
</dbReference>
<evidence type="ECO:0000259" key="7">
    <source>
        <dbReference type="PROSITE" id="PS51755"/>
    </source>
</evidence>
<name>A0A4V3BKD6_9MICO</name>
<dbReference type="SUPFAM" id="SSF46894">
    <property type="entry name" value="C-terminal effector domain of the bipartite response regulators"/>
    <property type="match status" value="1"/>
</dbReference>
<dbReference type="PANTHER" id="PTHR35807:SF1">
    <property type="entry name" value="TRANSCRIPTIONAL REGULATOR REDD"/>
    <property type="match status" value="1"/>
</dbReference>
<dbReference type="Proteomes" id="UP000295764">
    <property type="component" value="Unassembled WGS sequence"/>
</dbReference>
<feature type="domain" description="OmpR/PhoB-type" evidence="7">
    <location>
        <begin position="1"/>
        <end position="103"/>
    </location>
</feature>
<dbReference type="AlphaFoldDB" id="A0A4V3BKD6"/>
<sequence>MRPSALPTVRFAVLGPVTAAAHGVDLDIGSPQQRAVLAMLLLADGRPVDVDTVVDRIWGDTPPRSAAGVLRTYVYRLRRVLAPHAEADGLVIGTDGGAYHLDRGSAELDVAVVETARRRARELVRVGDVTGAADELAAAAARWTGTALGGLPGSWADAQRFRLGELHDEVALGRATLEVRLGRYEDALPELRRVAEDRPLDERVAALLLETLLALGLRNEALGAYDDFRHRLADQLGVSPGSALRQVHQRLLQDDVTEPAVGLEAPPASVTAPPGPPVRPPTAAAPAQLPPDLADFVGRADELQRVRRVVAQDSSGGVLGITGLGGMGKTAFAVHAAHRVRTAFPDGQFFVDLRAAGGHPLTASDALLSLLRTAGVPRSTIPDGLEERSTAWRSLVADRRVLLVLDDAASSTQVRPLLPSGPGSLTLVTSVRRFLDLPGTRWTTLLPLAPEESIDLMGRLVGHERLAAEPGPTARLAAACSHQPLAVRVAAARLADRPTWTVAEIEQQLYDDLDQPVVMHADCRIVDAPFRRASAGLREDQRDAFHRLSHLPEGPFSVEEAARALRRDTRSTRAVVEDLLDAHLIVAEPGGRYGFFALVRAFARRQPVRERVA</sequence>
<dbReference type="InterPro" id="IPR051677">
    <property type="entry name" value="AfsR-DnrI-RedD_regulator"/>
</dbReference>
<dbReference type="Pfam" id="PF00486">
    <property type="entry name" value="Trans_reg_C"/>
    <property type="match status" value="1"/>
</dbReference>
<keyword evidence="4" id="KW-0804">Transcription</keyword>
<dbReference type="EMBL" id="SNVW01000012">
    <property type="protein sequence ID" value="TDN42402.1"/>
    <property type="molecule type" value="Genomic_DNA"/>
</dbReference>
<proteinExistence type="inferred from homology"/>
<dbReference type="PROSITE" id="PS51755">
    <property type="entry name" value="OMPR_PHOB"/>
    <property type="match status" value="1"/>
</dbReference>
<dbReference type="SUPFAM" id="SSF52540">
    <property type="entry name" value="P-loop containing nucleoside triphosphate hydrolases"/>
    <property type="match status" value="1"/>
</dbReference>
<dbReference type="InterPro" id="IPR016032">
    <property type="entry name" value="Sig_transdc_resp-reg_C-effctor"/>
</dbReference>
<dbReference type="Gene3D" id="3.40.50.300">
    <property type="entry name" value="P-loop containing nucleotide triphosphate hydrolases"/>
    <property type="match status" value="1"/>
</dbReference>
<comment type="similarity">
    <text evidence="1">Belongs to the AfsR/DnrI/RedD regulatory family.</text>
</comment>
<evidence type="ECO:0000256" key="4">
    <source>
        <dbReference type="ARBA" id="ARBA00023163"/>
    </source>
</evidence>
<dbReference type="InterPro" id="IPR005158">
    <property type="entry name" value="BTAD"/>
</dbReference>
<dbReference type="InterPro" id="IPR036388">
    <property type="entry name" value="WH-like_DNA-bd_sf"/>
</dbReference>
<organism evidence="8 9">
    <name type="scientific">Curtobacterium flaccumfaciens</name>
    <dbReference type="NCBI Taxonomy" id="2035"/>
    <lineage>
        <taxon>Bacteria</taxon>
        <taxon>Bacillati</taxon>
        <taxon>Actinomycetota</taxon>
        <taxon>Actinomycetes</taxon>
        <taxon>Micrococcales</taxon>
        <taxon>Microbacteriaceae</taxon>
        <taxon>Curtobacterium</taxon>
    </lineage>
</organism>